<evidence type="ECO:0000259" key="2">
    <source>
        <dbReference type="PROSITE" id="PS50076"/>
    </source>
</evidence>
<organism evidence="3 4">
    <name type="scientific">Nothophoma quercina</name>
    <dbReference type="NCBI Taxonomy" id="749835"/>
    <lineage>
        <taxon>Eukaryota</taxon>
        <taxon>Fungi</taxon>
        <taxon>Dikarya</taxon>
        <taxon>Ascomycota</taxon>
        <taxon>Pezizomycotina</taxon>
        <taxon>Dothideomycetes</taxon>
        <taxon>Pleosporomycetidae</taxon>
        <taxon>Pleosporales</taxon>
        <taxon>Pleosporineae</taxon>
        <taxon>Didymellaceae</taxon>
        <taxon>Nothophoma</taxon>
    </lineage>
</organism>
<dbReference type="PRINTS" id="PR00625">
    <property type="entry name" value="JDOMAIN"/>
</dbReference>
<dbReference type="Gene3D" id="1.10.287.110">
    <property type="entry name" value="DnaJ domain"/>
    <property type="match status" value="1"/>
</dbReference>
<proteinExistence type="predicted"/>
<name>A0ABR3R6P3_9PLEO</name>
<dbReference type="InterPro" id="IPR036869">
    <property type="entry name" value="J_dom_sf"/>
</dbReference>
<protein>
    <recommendedName>
        <fullName evidence="2">J domain-containing protein</fullName>
    </recommendedName>
</protein>
<keyword evidence="4" id="KW-1185">Reference proteome</keyword>
<dbReference type="PANTHER" id="PTHR43096:SF10">
    <property type="entry name" value="CHAPERONE PROTEIN DNAJ A6, CHLOROPLASTIC"/>
    <property type="match status" value="1"/>
</dbReference>
<evidence type="ECO:0000313" key="4">
    <source>
        <dbReference type="Proteomes" id="UP001521222"/>
    </source>
</evidence>
<dbReference type="Pfam" id="PF00226">
    <property type="entry name" value="DnaJ"/>
    <property type="match status" value="1"/>
</dbReference>
<sequence>MAPSAYTEDYYLILELDQTATLDLIAKSYKRLALKLHPDRNPQRDATEAFQRLSRAYETLKNDEERQKYDRVYPSLRGKRASSYQQTQQTYPTSAPTAQQEVASFHAQKTAIEKAGQERAARWRTHNSTYASSIFEIKREITRVEQEIANLNSILAAEAAEEAQKNSWTTWLLSPLYKKAVESDEEKARKDRARQERRIEKDMKERRLDDKKKFLKETEDSMIKSKAEFLAADQRDDVLIRNLKYKIQAIGNKQRQEREKAEQDRMAEQMRRQREDREKRKREAAELRRQQQAEEQRRREEEQKRFDEMFRDIFTQARTSTTSSNSRERYASNTGTTTCRHDGWWPKIQGRTTCPTCYESWTYLLQCPGCAMKACPKCQAAVRPRRTNRRAPPRFRTPSPTYWDWDD</sequence>
<feature type="compositionally biased region" description="Basic and acidic residues" evidence="1">
    <location>
        <begin position="254"/>
        <end position="311"/>
    </location>
</feature>
<dbReference type="PROSITE" id="PS50076">
    <property type="entry name" value="DNAJ_2"/>
    <property type="match status" value="1"/>
</dbReference>
<feature type="region of interest" description="Disordered" evidence="1">
    <location>
        <begin position="183"/>
        <end position="204"/>
    </location>
</feature>
<feature type="region of interest" description="Disordered" evidence="1">
    <location>
        <begin position="252"/>
        <end position="335"/>
    </location>
</feature>
<dbReference type="EMBL" id="JAKIXB020000019">
    <property type="protein sequence ID" value="KAL1600100.1"/>
    <property type="molecule type" value="Genomic_DNA"/>
</dbReference>
<evidence type="ECO:0000256" key="1">
    <source>
        <dbReference type="SAM" id="MobiDB-lite"/>
    </source>
</evidence>
<dbReference type="PROSITE" id="PS00636">
    <property type="entry name" value="DNAJ_1"/>
    <property type="match status" value="1"/>
</dbReference>
<dbReference type="PANTHER" id="PTHR43096">
    <property type="entry name" value="DNAJ HOMOLOG 1, MITOCHONDRIAL-RELATED"/>
    <property type="match status" value="1"/>
</dbReference>
<feature type="domain" description="J" evidence="2">
    <location>
        <begin position="9"/>
        <end position="73"/>
    </location>
</feature>
<gene>
    <name evidence="3" type="ORF">SLS59_006174</name>
</gene>
<accession>A0ABR3R6P3</accession>
<dbReference type="SMART" id="SM00271">
    <property type="entry name" value="DnaJ"/>
    <property type="match status" value="1"/>
</dbReference>
<dbReference type="CDD" id="cd06257">
    <property type="entry name" value="DnaJ"/>
    <property type="match status" value="1"/>
</dbReference>
<evidence type="ECO:0000313" key="3">
    <source>
        <dbReference type="EMBL" id="KAL1600100.1"/>
    </source>
</evidence>
<dbReference type="InterPro" id="IPR018253">
    <property type="entry name" value="DnaJ_domain_CS"/>
</dbReference>
<reference evidence="3 4" key="1">
    <citation type="submission" date="2024-02" db="EMBL/GenBank/DDBJ databases">
        <title>De novo assembly and annotation of 12 fungi associated with fruit tree decline syndrome in Ontario, Canada.</title>
        <authorList>
            <person name="Sulman M."/>
            <person name="Ellouze W."/>
            <person name="Ilyukhin E."/>
        </authorList>
    </citation>
    <scope>NUCLEOTIDE SEQUENCE [LARGE SCALE GENOMIC DNA]</scope>
    <source>
        <strain evidence="3 4">M97-236</strain>
    </source>
</reference>
<comment type="caution">
    <text evidence="3">The sequence shown here is derived from an EMBL/GenBank/DDBJ whole genome shotgun (WGS) entry which is preliminary data.</text>
</comment>
<dbReference type="SUPFAM" id="SSF46565">
    <property type="entry name" value="Chaperone J-domain"/>
    <property type="match status" value="1"/>
</dbReference>
<dbReference type="InterPro" id="IPR001623">
    <property type="entry name" value="DnaJ_domain"/>
</dbReference>
<dbReference type="Proteomes" id="UP001521222">
    <property type="component" value="Unassembled WGS sequence"/>
</dbReference>